<dbReference type="CDD" id="cd14837">
    <property type="entry name" value="AP3_Mu_N"/>
    <property type="match status" value="1"/>
</dbReference>
<dbReference type="Pfam" id="PF00928">
    <property type="entry name" value="Adap_comp_sub"/>
    <property type="match status" value="1"/>
</dbReference>
<reference evidence="6 7" key="1">
    <citation type="journal article" date="2019" name="Sci. Rep.">
        <title>Comparative genomics of chytrid fungi reveal insights into the obligate biotrophic and pathogenic lifestyle of Synchytrium endobioticum.</title>
        <authorList>
            <person name="van de Vossenberg B.T.L.H."/>
            <person name="Warris S."/>
            <person name="Nguyen H.D.T."/>
            <person name="van Gent-Pelzer M.P.E."/>
            <person name="Joly D.L."/>
            <person name="van de Geest H.C."/>
            <person name="Bonants P.J.M."/>
            <person name="Smith D.S."/>
            <person name="Levesque C.A."/>
            <person name="van der Lee T.A.J."/>
        </authorList>
    </citation>
    <scope>NUCLEOTIDE SEQUENCE [LARGE SCALE GENOMIC DNA]</scope>
    <source>
        <strain evidence="6 7">CBS 675.73</strain>
    </source>
</reference>
<dbReference type="Gene3D" id="2.60.40.1170">
    <property type="entry name" value="Mu homology domain, subdomain B"/>
    <property type="match status" value="2"/>
</dbReference>
<feature type="domain" description="MHD" evidence="5">
    <location>
        <begin position="301"/>
        <end position="611"/>
    </location>
</feature>
<dbReference type="InterPro" id="IPR011012">
    <property type="entry name" value="Longin-like_dom_sf"/>
</dbReference>
<dbReference type="STRING" id="246404.A0A507FLV0"/>
<dbReference type="CDD" id="cd09252">
    <property type="entry name" value="AP-3_Mu3_Cterm"/>
    <property type="match status" value="1"/>
</dbReference>
<evidence type="ECO:0000259" key="5">
    <source>
        <dbReference type="PROSITE" id="PS51072"/>
    </source>
</evidence>
<dbReference type="AlphaFoldDB" id="A0A507FLV0"/>
<feature type="region of interest" description="Disordered" evidence="4">
    <location>
        <begin position="517"/>
        <end position="555"/>
    </location>
</feature>
<name>A0A507FLV0_9FUNG</name>
<evidence type="ECO:0000256" key="3">
    <source>
        <dbReference type="ARBA" id="ARBA00023136"/>
    </source>
</evidence>
<dbReference type="InterPro" id="IPR036168">
    <property type="entry name" value="AP2_Mu_C_sf"/>
</dbReference>
<evidence type="ECO:0000256" key="4">
    <source>
        <dbReference type="SAM" id="MobiDB-lite"/>
    </source>
</evidence>
<dbReference type="PANTHER" id="PTHR10529">
    <property type="entry name" value="AP COMPLEX SUBUNIT MU"/>
    <property type="match status" value="1"/>
</dbReference>
<keyword evidence="2" id="KW-0813">Transport</keyword>
<feature type="compositionally biased region" description="Polar residues" evidence="4">
    <location>
        <begin position="546"/>
        <end position="555"/>
    </location>
</feature>
<accession>A0A507FLV0</accession>
<dbReference type="SUPFAM" id="SSF64356">
    <property type="entry name" value="SNARE-like"/>
    <property type="match status" value="1"/>
</dbReference>
<dbReference type="SUPFAM" id="SSF49447">
    <property type="entry name" value="Second domain of Mu2 adaptin subunit (ap50) of ap2 adaptor"/>
    <property type="match status" value="1"/>
</dbReference>
<dbReference type="GO" id="GO:0012505">
    <property type="term" value="C:endomembrane system"/>
    <property type="evidence" value="ECO:0007669"/>
    <property type="project" value="UniProtKB-SubCell"/>
</dbReference>
<comment type="caution">
    <text evidence="6">The sequence shown here is derived from an EMBL/GenBank/DDBJ whole genome shotgun (WGS) entry which is preliminary data.</text>
</comment>
<dbReference type="Proteomes" id="UP000320333">
    <property type="component" value="Unassembled WGS sequence"/>
</dbReference>
<feature type="compositionally biased region" description="Basic residues" evidence="4">
    <location>
        <begin position="534"/>
        <end position="545"/>
    </location>
</feature>
<comment type="subcellular location">
    <subcellularLocation>
        <location evidence="1">Endomembrane system</location>
    </subcellularLocation>
</comment>
<evidence type="ECO:0000313" key="6">
    <source>
        <dbReference type="EMBL" id="TPX77294.1"/>
    </source>
</evidence>
<sequence>MDAFFVLSATSSGTPLIEKHCRGDSSAAARKALSLFWHQVSRSGMRTVPVAADSLASVIAPNTINLNAINVGSLASTASAAAVSAAATTTAAAASALNSLSNAIPSLSNLAASIPTVEQPSLGSASNAFYIGGDGGVIVNETNVFDITPLASTDEFYLVHIQRNGLFFVGLFQEEGNALSLSFEAFASGRDDLLLTRFVQPLVIVEFLQRMVDILIEYFGEISEIIIKEHFVFVYELLEEMLDHGHPYITEPAILKDMVPPPSLLASMMNAVSLSGTAVQHVPQASFSQVPWRASNIRYAKNEFYMDVIESLNVIQDRNGNIITGNVTGEIRCSSRLSGMPDLTLNFLNPKMFEDLMTSFHPCVRYFRFEKERVVSFVPPDGDFKLMDYVIPMSNSQHLPVQIKPQINLTKAGGTCSVIPFGSITPLILIHIALGKLSISVHPRSTGGKPLDQVIVTISLPPQVTGAQMNGSVGSVQYDQNARKIRWIISKIQPDAPAPQLTGTLTTEAVTALAEERFVSPPPGAEEDGEGSGSKKKKKDKKRGKNATSSRATSGADQLSVTPLVDIAVEFKVAMHTASGIKIDQLNVLGEMYVPFKGVRAFCRSGKYHIRV</sequence>
<keyword evidence="3" id="KW-0472">Membrane</keyword>
<dbReference type="InterPro" id="IPR028565">
    <property type="entry name" value="MHD"/>
</dbReference>
<dbReference type="InterPro" id="IPR050431">
    <property type="entry name" value="Adaptor_comp_med_subunit"/>
</dbReference>
<dbReference type="OrthoDB" id="870at2759"/>
<proteinExistence type="predicted"/>
<evidence type="ECO:0000256" key="1">
    <source>
        <dbReference type="ARBA" id="ARBA00004308"/>
    </source>
</evidence>
<dbReference type="PROSITE" id="PS51072">
    <property type="entry name" value="MHD"/>
    <property type="match status" value="1"/>
</dbReference>
<keyword evidence="7" id="KW-1185">Reference proteome</keyword>
<organism evidence="6 7">
    <name type="scientific">Chytriomyces confervae</name>
    <dbReference type="NCBI Taxonomy" id="246404"/>
    <lineage>
        <taxon>Eukaryota</taxon>
        <taxon>Fungi</taxon>
        <taxon>Fungi incertae sedis</taxon>
        <taxon>Chytridiomycota</taxon>
        <taxon>Chytridiomycota incertae sedis</taxon>
        <taxon>Chytridiomycetes</taxon>
        <taxon>Chytridiales</taxon>
        <taxon>Chytriomycetaceae</taxon>
        <taxon>Chytriomyces</taxon>
    </lineage>
</organism>
<dbReference type="EMBL" id="QEAP01000024">
    <property type="protein sequence ID" value="TPX77294.1"/>
    <property type="molecule type" value="Genomic_DNA"/>
</dbReference>
<evidence type="ECO:0000313" key="7">
    <source>
        <dbReference type="Proteomes" id="UP000320333"/>
    </source>
</evidence>
<protein>
    <recommendedName>
        <fullName evidence="5">MHD domain-containing protein</fullName>
    </recommendedName>
</protein>
<dbReference type="Gene3D" id="3.30.450.60">
    <property type="match status" value="1"/>
</dbReference>
<evidence type="ECO:0000256" key="2">
    <source>
        <dbReference type="ARBA" id="ARBA00022448"/>
    </source>
</evidence>
<gene>
    <name evidence="6" type="ORF">CcCBS67573_g01444</name>
</gene>